<dbReference type="Proteomes" id="UP000015105">
    <property type="component" value="Chromosome 2D"/>
</dbReference>
<feature type="compositionally biased region" description="Low complexity" evidence="1">
    <location>
        <begin position="104"/>
        <end position="115"/>
    </location>
</feature>
<reference evidence="2" key="4">
    <citation type="submission" date="2019-03" db="UniProtKB">
        <authorList>
            <consortium name="EnsemblPlants"/>
        </authorList>
    </citation>
    <scope>IDENTIFICATION</scope>
</reference>
<reference evidence="2" key="3">
    <citation type="journal article" date="2017" name="Nature">
        <title>Genome sequence of the progenitor of the wheat D genome Aegilops tauschii.</title>
        <authorList>
            <person name="Luo M.C."/>
            <person name="Gu Y.Q."/>
            <person name="Puiu D."/>
            <person name="Wang H."/>
            <person name="Twardziok S.O."/>
            <person name="Deal K.R."/>
            <person name="Huo N."/>
            <person name="Zhu T."/>
            <person name="Wang L."/>
            <person name="Wang Y."/>
            <person name="McGuire P.E."/>
            <person name="Liu S."/>
            <person name="Long H."/>
            <person name="Ramasamy R.K."/>
            <person name="Rodriguez J.C."/>
            <person name="Van S.L."/>
            <person name="Yuan L."/>
            <person name="Wang Z."/>
            <person name="Xia Z."/>
            <person name="Xiao L."/>
            <person name="Anderson O.D."/>
            <person name="Ouyang S."/>
            <person name="Liang Y."/>
            <person name="Zimin A.V."/>
            <person name="Pertea G."/>
            <person name="Qi P."/>
            <person name="Bennetzen J.L."/>
            <person name="Dai X."/>
            <person name="Dawson M.W."/>
            <person name="Muller H.G."/>
            <person name="Kugler K."/>
            <person name="Rivarola-Duarte L."/>
            <person name="Spannagl M."/>
            <person name="Mayer K.F.X."/>
            <person name="Lu F.H."/>
            <person name="Bevan M.W."/>
            <person name="Leroy P."/>
            <person name="Li P."/>
            <person name="You F.M."/>
            <person name="Sun Q."/>
            <person name="Liu Z."/>
            <person name="Lyons E."/>
            <person name="Wicker T."/>
            <person name="Salzberg S.L."/>
            <person name="Devos K.M."/>
            <person name="Dvorak J."/>
        </authorList>
    </citation>
    <scope>NUCLEOTIDE SEQUENCE [LARGE SCALE GENOMIC DNA]</scope>
    <source>
        <strain evidence="2">cv. AL8/78</strain>
    </source>
</reference>
<dbReference type="Gramene" id="AET2Gv20629300.1">
    <property type="protein sequence ID" value="AET2Gv20629300.1"/>
    <property type="gene ID" value="AET2Gv20629300"/>
</dbReference>
<dbReference type="EnsemblPlants" id="AET2Gv20629300.1">
    <property type="protein sequence ID" value="AET2Gv20629300.1"/>
    <property type="gene ID" value="AET2Gv20629300"/>
</dbReference>
<evidence type="ECO:0008006" key="4">
    <source>
        <dbReference type="Google" id="ProtNLM"/>
    </source>
</evidence>
<evidence type="ECO:0000313" key="2">
    <source>
        <dbReference type="EnsemblPlants" id="AET2Gv20629300.1"/>
    </source>
</evidence>
<accession>A0A453BTX9</accession>
<proteinExistence type="predicted"/>
<evidence type="ECO:0000313" key="3">
    <source>
        <dbReference type="Proteomes" id="UP000015105"/>
    </source>
</evidence>
<organism evidence="2 3">
    <name type="scientific">Aegilops tauschii subsp. strangulata</name>
    <name type="common">Goatgrass</name>
    <dbReference type="NCBI Taxonomy" id="200361"/>
    <lineage>
        <taxon>Eukaryota</taxon>
        <taxon>Viridiplantae</taxon>
        <taxon>Streptophyta</taxon>
        <taxon>Embryophyta</taxon>
        <taxon>Tracheophyta</taxon>
        <taxon>Spermatophyta</taxon>
        <taxon>Magnoliopsida</taxon>
        <taxon>Liliopsida</taxon>
        <taxon>Poales</taxon>
        <taxon>Poaceae</taxon>
        <taxon>BOP clade</taxon>
        <taxon>Pooideae</taxon>
        <taxon>Triticodae</taxon>
        <taxon>Triticeae</taxon>
        <taxon>Triticinae</taxon>
        <taxon>Aegilops</taxon>
    </lineage>
</organism>
<keyword evidence="3" id="KW-1185">Reference proteome</keyword>
<dbReference type="AlphaFoldDB" id="A0A453BTX9"/>
<protein>
    <recommendedName>
        <fullName evidence="4">RRM domain-containing protein</fullName>
    </recommendedName>
</protein>
<evidence type="ECO:0000256" key="1">
    <source>
        <dbReference type="SAM" id="MobiDB-lite"/>
    </source>
</evidence>
<reference evidence="3" key="1">
    <citation type="journal article" date="2014" name="Science">
        <title>Ancient hybridizations among the ancestral genomes of bread wheat.</title>
        <authorList>
            <consortium name="International Wheat Genome Sequencing Consortium,"/>
            <person name="Marcussen T."/>
            <person name="Sandve S.R."/>
            <person name="Heier L."/>
            <person name="Spannagl M."/>
            <person name="Pfeifer M."/>
            <person name="Jakobsen K.S."/>
            <person name="Wulff B.B."/>
            <person name="Steuernagel B."/>
            <person name="Mayer K.F."/>
            <person name="Olsen O.A."/>
        </authorList>
    </citation>
    <scope>NUCLEOTIDE SEQUENCE [LARGE SCALE GENOMIC DNA]</scope>
    <source>
        <strain evidence="3">cv. AL8/78</strain>
    </source>
</reference>
<feature type="compositionally biased region" description="Basic residues" evidence="1">
    <location>
        <begin position="45"/>
        <end position="79"/>
    </location>
</feature>
<dbReference type="PANTHER" id="PTHR33527:SF6">
    <property type="entry name" value="OS04G0373100 PROTEIN"/>
    <property type="match status" value="1"/>
</dbReference>
<feature type="region of interest" description="Disordered" evidence="1">
    <location>
        <begin position="1"/>
        <end position="115"/>
    </location>
</feature>
<sequence length="244" mass="27553">GAHRARRPGLPPRRPRRLRAPRLARRRPAARPRRRRAPHVGAPQRGRRRDRQRVPRGPHPGRRRAARLRRPRRPARHRLAAAAPSSGRRDAARVRRLRRGSGRGRAPVPGRAGPGRLVFDDRLQALLRRHEKEGGAVPAELAAPYRPGDADEEGEGGRSLFITFSKGFPLTREEISAYFTERWGEGCVESVMIERAPPLGEPPRYGRVAFRWASVAEAVLGGQRLVKLLVNGRQLWARKYVPKP</sequence>
<name>A0A453BTX9_AEGTS</name>
<feature type="compositionally biased region" description="Basic residues" evidence="1">
    <location>
        <begin position="1"/>
        <end position="38"/>
    </location>
</feature>
<dbReference type="PANTHER" id="PTHR33527">
    <property type="entry name" value="OS07G0274300 PROTEIN"/>
    <property type="match status" value="1"/>
</dbReference>
<reference evidence="3" key="2">
    <citation type="journal article" date="2017" name="Nat. Plants">
        <title>The Aegilops tauschii genome reveals multiple impacts of transposons.</title>
        <authorList>
            <person name="Zhao G."/>
            <person name="Zou C."/>
            <person name="Li K."/>
            <person name="Wang K."/>
            <person name="Li T."/>
            <person name="Gao L."/>
            <person name="Zhang X."/>
            <person name="Wang H."/>
            <person name="Yang Z."/>
            <person name="Liu X."/>
            <person name="Jiang W."/>
            <person name="Mao L."/>
            <person name="Kong X."/>
            <person name="Jiao Y."/>
            <person name="Jia J."/>
        </authorList>
    </citation>
    <scope>NUCLEOTIDE SEQUENCE [LARGE SCALE GENOMIC DNA]</scope>
    <source>
        <strain evidence="3">cv. AL8/78</strain>
    </source>
</reference>
<dbReference type="STRING" id="200361.A0A453BTX9"/>
<reference evidence="2" key="5">
    <citation type="journal article" date="2021" name="G3 (Bethesda)">
        <title>Aegilops tauschii genome assembly Aet v5.0 features greater sequence contiguity and improved annotation.</title>
        <authorList>
            <person name="Wang L."/>
            <person name="Zhu T."/>
            <person name="Rodriguez J.C."/>
            <person name="Deal K.R."/>
            <person name="Dubcovsky J."/>
            <person name="McGuire P.E."/>
            <person name="Lux T."/>
            <person name="Spannagl M."/>
            <person name="Mayer K.F.X."/>
            <person name="Baldrich P."/>
            <person name="Meyers B.C."/>
            <person name="Huo N."/>
            <person name="Gu Y.Q."/>
            <person name="Zhou H."/>
            <person name="Devos K.M."/>
            <person name="Bennetzen J.L."/>
            <person name="Unver T."/>
            <person name="Budak H."/>
            <person name="Gulick P.J."/>
            <person name="Galiba G."/>
            <person name="Kalapos B."/>
            <person name="Nelson D.R."/>
            <person name="Li P."/>
            <person name="You F.M."/>
            <person name="Luo M.C."/>
            <person name="Dvorak J."/>
        </authorList>
    </citation>
    <scope>NUCLEOTIDE SEQUENCE [LARGE SCALE GENOMIC DNA]</scope>
    <source>
        <strain evidence="2">cv. AL8/78</strain>
    </source>
</reference>